<dbReference type="AlphaFoldDB" id="A0A498JFZ3"/>
<protein>
    <submittedName>
        <fullName evidence="2">Uncharacterized protein</fullName>
    </submittedName>
</protein>
<organism evidence="2 3">
    <name type="scientific">Malus domestica</name>
    <name type="common">Apple</name>
    <name type="synonym">Pyrus malus</name>
    <dbReference type="NCBI Taxonomy" id="3750"/>
    <lineage>
        <taxon>Eukaryota</taxon>
        <taxon>Viridiplantae</taxon>
        <taxon>Streptophyta</taxon>
        <taxon>Embryophyta</taxon>
        <taxon>Tracheophyta</taxon>
        <taxon>Spermatophyta</taxon>
        <taxon>Magnoliopsida</taxon>
        <taxon>eudicotyledons</taxon>
        <taxon>Gunneridae</taxon>
        <taxon>Pentapetalae</taxon>
        <taxon>rosids</taxon>
        <taxon>fabids</taxon>
        <taxon>Rosales</taxon>
        <taxon>Rosaceae</taxon>
        <taxon>Amygdaloideae</taxon>
        <taxon>Maleae</taxon>
        <taxon>Malus</taxon>
    </lineage>
</organism>
<name>A0A498JFZ3_MALDO</name>
<accession>A0A498JFZ3</accession>
<evidence type="ECO:0000313" key="3">
    <source>
        <dbReference type="Proteomes" id="UP000290289"/>
    </source>
</evidence>
<proteinExistence type="predicted"/>
<evidence type="ECO:0000313" key="2">
    <source>
        <dbReference type="EMBL" id="RXH92311.1"/>
    </source>
</evidence>
<sequence length="166" mass="18902">MYRRPKAISKAKAKSKSLAEQGSGHGKNPIPAQLMKLRGEMIRNPFVKDSPTTDFKNEKSTCLAFFKEDKIPKCIVEPCIVSELPSSYPICNKFGHAPEQCPWRRLLPLSVTQVSKGYEINGWRVHILWCSFCNEIGSQNAQSGTKKKDKETDSWEEFFFPEDKDS</sequence>
<comment type="caution">
    <text evidence="2">The sequence shown here is derived from an EMBL/GenBank/DDBJ whole genome shotgun (WGS) entry which is preliminary data.</text>
</comment>
<reference evidence="2 3" key="1">
    <citation type="submission" date="2018-10" db="EMBL/GenBank/DDBJ databases">
        <title>A high-quality apple genome assembly.</title>
        <authorList>
            <person name="Hu J."/>
        </authorList>
    </citation>
    <scope>NUCLEOTIDE SEQUENCE [LARGE SCALE GENOMIC DNA]</scope>
    <source>
        <strain evidence="3">cv. HFTH1</strain>
        <tissue evidence="2">Young leaf</tissue>
    </source>
</reference>
<feature type="region of interest" description="Disordered" evidence="1">
    <location>
        <begin position="1"/>
        <end position="30"/>
    </location>
</feature>
<dbReference type="EMBL" id="RDQH01000334">
    <property type="protein sequence ID" value="RXH92311.1"/>
    <property type="molecule type" value="Genomic_DNA"/>
</dbReference>
<gene>
    <name evidence="2" type="ORF">DVH24_033207</name>
</gene>
<dbReference type="Proteomes" id="UP000290289">
    <property type="component" value="Chromosome 8"/>
</dbReference>
<feature type="compositionally biased region" description="Basic residues" evidence="1">
    <location>
        <begin position="1"/>
        <end position="15"/>
    </location>
</feature>
<evidence type="ECO:0000256" key="1">
    <source>
        <dbReference type="SAM" id="MobiDB-lite"/>
    </source>
</evidence>
<keyword evidence="3" id="KW-1185">Reference proteome</keyword>